<dbReference type="AlphaFoldDB" id="A0AA36I6I3"/>
<feature type="compositionally biased region" description="Acidic residues" evidence="1">
    <location>
        <begin position="1"/>
        <end position="12"/>
    </location>
</feature>
<evidence type="ECO:0000313" key="3">
    <source>
        <dbReference type="Proteomes" id="UP001178507"/>
    </source>
</evidence>
<gene>
    <name evidence="2" type="ORF">EVOR1521_LOCUS8491</name>
</gene>
<dbReference type="EMBL" id="CAUJNA010000725">
    <property type="protein sequence ID" value="CAJ1380584.1"/>
    <property type="molecule type" value="Genomic_DNA"/>
</dbReference>
<evidence type="ECO:0000313" key="2">
    <source>
        <dbReference type="EMBL" id="CAJ1380584.1"/>
    </source>
</evidence>
<proteinExistence type="predicted"/>
<accession>A0AA36I6I3</accession>
<reference evidence="2" key="1">
    <citation type="submission" date="2023-08" db="EMBL/GenBank/DDBJ databases">
        <authorList>
            <person name="Chen Y."/>
            <person name="Shah S."/>
            <person name="Dougan E. K."/>
            <person name="Thang M."/>
            <person name="Chan C."/>
        </authorList>
    </citation>
    <scope>NUCLEOTIDE SEQUENCE</scope>
</reference>
<comment type="caution">
    <text evidence="2">The sequence shown here is derived from an EMBL/GenBank/DDBJ whole genome shotgun (WGS) entry which is preliminary data.</text>
</comment>
<feature type="non-terminal residue" evidence="2">
    <location>
        <position position="1"/>
    </location>
</feature>
<sequence length="148" mass="16528">MAADADAEDDGGSVDLQSEEQKRLALRQQRREQVEYLKLHRAKLEKVAQRCVNRVLLQLPPDPYEALLFQLSAHVKASGIFFAHFRALPAGEDFVLEVVADARSSNLMPHRMLLRRELVAGLQAEPDVSQLQRALGSVLAGVNVLDFQ</sequence>
<keyword evidence="3" id="KW-1185">Reference proteome</keyword>
<organism evidence="2 3">
    <name type="scientific">Effrenium voratum</name>
    <dbReference type="NCBI Taxonomy" id="2562239"/>
    <lineage>
        <taxon>Eukaryota</taxon>
        <taxon>Sar</taxon>
        <taxon>Alveolata</taxon>
        <taxon>Dinophyceae</taxon>
        <taxon>Suessiales</taxon>
        <taxon>Symbiodiniaceae</taxon>
        <taxon>Effrenium</taxon>
    </lineage>
</organism>
<feature type="region of interest" description="Disordered" evidence="1">
    <location>
        <begin position="1"/>
        <end position="21"/>
    </location>
</feature>
<name>A0AA36I6I3_9DINO</name>
<evidence type="ECO:0000256" key="1">
    <source>
        <dbReference type="SAM" id="MobiDB-lite"/>
    </source>
</evidence>
<protein>
    <submittedName>
        <fullName evidence="2">Uncharacterized protein</fullName>
    </submittedName>
</protein>
<dbReference type="Proteomes" id="UP001178507">
    <property type="component" value="Unassembled WGS sequence"/>
</dbReference>